<dbReference type="PANTHER" id="PTHR46382">
    <property type="entry name" value="PHOSPHATIDATE CYTIDYLYLTRANSFERASE"/>
    <property type="match status" value="1"/>
</dbReference>
<protein>
    <recommendedName>
        <fullName evidence="7 18">Phosphatidate cytidylyltransferase</fullName>
        <ecNumber evidence="6 18">2.7.7.41</ecNumber>
    </recommendedName>
</protein>
<dbReference type="eggNOG" id="COG4589">
    <property type="taxonomic scope" value="Bacteria"/>
</dbReference>
<dbReference type="OrthoDB" id="9799199at2"/>
<dbReference type="EC" id="2.7.7.41" evidence="6 18"/>
<evidence type="ECO:0000256" key="19">
    <source>
        <dbReference type="SAM" id="Phobius"/>
    </source>
</evidence>
<keyword evidence="15 19" id="KW-0472">Membrane</keyword>
<feature type="transmembrane region" description="Helical" evidence="19">
    <location>
        <begin position="20"/>
        <end position="38"/>
    </location>
</feature>
<keyword evidence="10 18" id="KW-0808">Transferase</keyword>
<name>A0A1H1U0X2_9CELL</name>
<keyword evidence="12 18" id="KW-0548">Nucleotidyltransferase</keyword>
<feature type="transmembrane region" description="Helical" evidence="19">
    <location>
        <begin position="151"/>
        <end position="175"/>
    </location>
</feature>
<feature type="transmembrane region" description="Helical" evidence="19">
    <location>
        <begin position="196"/>
        <end position="217"/>
    </location>
</feature>
<dbReference type="PANTHER" id="PTHR46382:SF1">
    <property type="entry name" value="PHOSPHATIDATE CYTIDYLYLTRANSFERASE"/>
    <property type="match status" value="1"/>
</dbReference>
<comment type="subcellular location">
    <subcellularLocation>
        <location evidence="2">Cell membrane</location>
        <topology evidence="2">Multi-pass membrane protein</topology>
    </subcellularLocation>
</comment>
<accession>A0A1H1U0X2</accession>
<proteinExistence type="inferred from homology"/>
<evidence type="ECO:0000256" key="9">
    <source>
        <dbReference type="ARBA" id="ARBA00022516"/>
    </source>
</evidence>
<evidence type="ECO:0000256" key="4">
    <source>
        <dbReference type="ARBA" id="ARBA00005189"/>
    </source>
</evidence>
<evidence type="ECO:0000256" key="6">
    <source>
        <dbReference type="ARBA" id="ARBA00012487"/>
    </source>
</evidence>
<feature type="transmembrane region" description="Helical" evidence="19">
    <location>
        <begin position="44"/>
        <end position="61"/>
    </location>
</feature>
<organism evidence="20 21">
    <name type="scientific">Paraoerskovia marina</name>
    <dbReference type="NCBI Taxonomy" id="545619"/>
    <lineage>
        <taxon>Bacteria</taxon>
        <taxon>Bacillati</taxon>
        <taxon>Actinomycetota</taxon>
        <taxon>Actinomycetes</taxon>
        <taxon>Micrococcales</taxon>
        <taxon>Cellulomonadaceae</taxon>
        <taxon>Paraoerskovia</taxon>
    </lineage>
</organism>
<evidence type="ECO:0000256" key="3">
    <source>
        <dbReference type="ARBA" id="ARBA00005119"/>
    </source>
</evidence>
<dbReference type="RefSeq" id="WP_029252563.1">
    <property type="nucleotide sequence ID" value="NZ_LT629776.1"/>
</dbReference>
<dbReference type="PROSITE" id="PS01315">
    <property type="entry name" value="CDS"/>
    <property type="match status" value="1"/>
</dbReference>
<dbReference type="STRING" id="545619.SAMN04489860_2051"/>
<evidence type="ECO:0000256" key="17">
    <source>
        <dbReference type="ARBA" id="ARBA00023264"/>
    </source>
</evidence>
<evidence type="ECO:0000256" key="8">
    <source>
        <dbReference type="ARBA" id="ARBA00022475"/>
    </source>
</evidence>
<keyword evidence="8" id="KW-1003">Cell membrane</keyword>
<evidence type="ECO:0000256" key="1">
    <source>
        <dbReference type="ARBA" id="ARBA00001698"/>
    </source>
</evidence>
<keyword evidence="11 18" id="KW-0812">Transmembrane</keyword>
<keyword evidence="14" id="KW-0443">Lipid metabolism</keyword>
<evidence type="ECO:0000256" key="16">
    <source>
        <dbReference type="ARBA" id="ARBA00023209"/>
    </source>
</evidence>
<comment type="pathway">
    <text evidence="4">Lipid metabolism.</text>
</comment>
<dbReference type="EMBL" id="LT629776">
    <property type="protein sequence ID" value="SDS65886.1"/>
    <property type="molecule type" value="Genomic_DNA"/>
</dbReference>
<comment type="pathway">
    <text evidence="3 18">Phospholipid metabolism; CDP-diacylglycerol biosynthesis; CDP-diacylglycerol from sn-glycerol 3-phosphate: step 3/3.</text>
</comment>
<evidence type="ECO:0000256" key="15">
    <source>
        <dbReference type="ARBA" id="ARBA00023136"/>
    </source>
</evidence>
<keyword evidence="9" id="KW-0444">Lipid biosynthesis</keyword>
<evidence type="ECO:0000256" key="5">
    <source>
        <dbReference type="ARBA" id="ARBA00010185"/>
    </source>
</evidence>
<dbReference type="GO" id="GO:0016024">
    <property type="term" value="P:CDP-diacylglycerol biosynthetic process"/>
    <property type="evidence" value="ECO:0007669"/>
    <property type="project" value="UniProtKB-UniPathway"/>
</dbReference>
<evidence type="ECO:0000256" key="13">
    <source>
        <dbReference type="ARBA" id="ARBA00022989"/>
    </source>
</evidence>
<comment type="catalytic activity">
    <reaction evidence="1 18">
        <text>a 1,2-diacyl-sn-glycero-3-phosphate + CTP + H(+) = a CDP-1,2-diacyl-sn-glycerol + diphosphate</text>
        <dbReference type="Rhea" id="RHEA:16229"/>
        <dbReference type="ChEBI" id="CHEBI:15378"/>
        <dbReference type="ChEBI" id="CHEBI:33019"/>
        <dbReference type="ChEBI" id="CHEBI:37563"/>
        <dbReference type="ChEBI" id="CHEBI:58332"/>
        <dbReference type="ChEBI" id="CHEBI:58608"/>
        <dbReference type="EC" id="2.7.7.41"/>
    </reaction>
</comment>
<dbReference type="UniPathway" id="UPA00557">
    <property type="reaction ID" value="UER00614"/>
</dbReference>
<keyword evidence="13 19" id="KW-1133">Transmembrane helix</keyword>
<dbReference type="AlphaFoldDB" id="A0A1H1U0X2"/>
<dbReference type="Proteomes" id="UP000185663">
    <property type="component" value="Chromosome I"/>
</dbReference>
<sequence length="280" mass="29043">MTAEPLSTPAGRQPRAGRNLPVAIAVGVGLLLVVAVSLGYRPELFVGLAVVAVGGALWELGRAFTRRGIHLPMVPLIVGSTGIIVSTYTSGSEALMVSYLLTVAGSVVWRLIDGPGPGALRDVAAAAFAATYLPFMAGFVMLMLSEPQGRLQVLVFILLAVSNDVGGYIAGVLYGRHPLAPTVSPKKSWEGLGGSFVLAILVGVSAAVWGFGISPWIGVALGLVTPLTATVGDLAESLIKRDLELKDMGSLLPGHGGLLDRLDSMMITAPFVYLMLSVAL</sequence>
<keyword evidence="21" id="KW-1185">Reference proteome</keyword>
<evidence type="ECO:0000256" key="14">
    <source>
        <dbReference type="ARBA" id="ARBA00023098"/>
    </source>
</evidence>
<dbReference type="GO" id="GO:0004605">
    <property type="term" value="F:phosphatidate cytidylyltransferase activity"/>
    <property type="evidence" value="ECO:0007669"/>
    <property type="project" value="UniProtKB-EC"/>
</dbReference>
<evidence type="ECO:0000256" key="12">
    <source>
        <dbReference type="ARBA" id="ARBA00022695"/>
    </source>
</evidence>
<comment type="similarity">
    <text evidence="5 18">Belongs to the CDS family.</text>
</comment>
<evidence type="ECO:0000256" key="2">
    <source>
        <dbReference type="ARBA" id="ARBA00004651"/>
    </source>
</evidence>
<dbReference type="GO" id="GO:0005886">
    <property type="term" value="C:plasma membrane"/>
    <property type="evidence" value="ECO:0007669"/>
    <property type="project" value="UniProtKB-SubCell"/>
</dbReference>
<dbReference type="InterPro" id="IPR000374">
    <property type="entry name" value="PC_trans"/>
</dbReference>
<evidence type="ECO:0000313" key="20">
    <source>
        <dbReference type="EMBL" id="SDS65886.1"/>
    </source>
</evidence>
<dbReference type="Pfam" id="PF01148">
    <property type="entry name" value="CTP_transf_1"/>
    <property type="match status" value="1"/>
</dbReference>
<keyword evidence="16" id="KW-0594">Phospholipid biosynthesis</keyword>
<gene>
    <name evidence="20" type="ORF">SAMN04489860_2051</name>
</gene>
<evidence type="ECO:0000256" key="7">
    <source>
        <dbReference type="ARBA" id="ARBA00019373"/>
    </source>
</evidence>
<evidence type="ECO:0000256" key="10">
    <source>
        <dbReference type="ARBA" id="ARBA00022679"/>
    </source>
</evidence>
<feature type="transmembrane region" description="Helical" evidence="19">
    <location>
        <begin position="68"/>
        <end position="88"/>
    </location>
</feature>
<evidence type="ECO:0000256" key="18">
    <source>
        <dbReference type="RuleBase" id="RU003938"/>
    </source>
</evidence>
<feature type="transmembrane region" description="Helical" evidence="19">
    <location>
        <begin position="124"/>
        <end position="145"/>
    </location>
</feature>
<evidence type="ECO:0000313" key="21">
    <source>
        <dbReference type="Proteomes" id="UP000185663"/>
    </source>
</evidence>
<keyword evidence="17" id="KW-1208">Phospholipid metabolism</keyword>
<evidence type="ECO:0000256" key="11">
    <source>
        <dbReference type="ARBA" id="ARBA00022692"/>
    </source>
</evidence>
<reference evidence="20 21" key="1">
    <citation type="submission" date="2016-10" db="EMBL/GenBank/DDBJ databases">
        <authorList>
            <person name="de Groot N.N."/>
        </authorList>
    </citation>
    <scope>NUCLEOTIDE SEQUENCE [LARGE SCALE GENOMIC DNA]</scope>
    <source>
        <strain evidence="20 21">DSM 22126</strain>
    </source>
</reference>